<dbReference type="Proteomes" id="UP000826725">
    <property type="component" value="Chromosome"/>
</dbReference>
<sequence length="92" mass="10471">MRQQFKLQGTPDPFTLLKVSQAFREISCGESLELIYSGEHIPDELFKILPARTYKIIAQDQYEDPLRYRIVLQKTAIEPAAADEPPNGCQCS</sequence>
<accession>A0A8D5JTB1</accession>
<proteinExistence type="predicted"/>
<name>A0A8D5JTB1_9BACT</name>
<dbReference type="AlphaFoldDB" id="A0A8D5JTB1"/>
<protein>
    <submittedName>
        <fullName evidence="1">Uncharacterized protein</fullName>
    </submittedName>
</protein>
<evidence type="ECO:0000313" key="1">
    <source>
        <dbReference type="EMBL" id="BCL62976.1"/>
    </source>
</evidence>
<dbReference type="KEGG" id="dbk:DGMP_36690"/>
<dbReference type="RefSeq" id="WP_228855278.1">
    <property type="nucleotide sequence ID" value="NZ_AP024086.1"/>
</dbReference>
<evidence type="ECO:0000313" key="2">
    <source>
        <dbReference type="Proteomes" id="UP000826725"/>
    </source>
</evidence>
<keyword evidence="2" id="KW-1185">Reference proteome</keyword>
<reference evidence="1" key="1">
    <citation type="submission" date="2020-09" db="EMBL/GenBank/DDBJ databases">
        <title>Desulfogranum mesoprofundum gen. nov., sp. nov., a novel mesophilic, sulfate-reducing chemolithoautotroph isolated from a deep-sea hydrothermal vent chimney in the Suiyo Seamount.</title>
        <authorList>
            <person name="Hashimoto Y."/>
            <person name="Nakagawa S."/>
        </authorList>
    </citation>
    <scope>NUCLEOTIDE SEQUENCE</scope>
    <source>
        <strain evidence="1">KT2</strain>
    </source>
</reference>
<dbReference type="EMBL" id="AP024086">
    <property type="protein sequence ID" value="BCL62976.1"/>
    <property type="molecule type" value="Genomic_DNA"/>
</dbReference>
<organism evidence="1 2">
    <name type="scientific">Desulfomarina profundi</name>
    <dbReference type="NCBI Taxonomy" id="2772557"/>
    <lineage>
        <taxon>Bacteria</taxon>
        <taxon>Pseudomonadati</taxon>
        <taxon>Thermodesulfobacteriota</taxon>
        <taxon>Desulfobulbia</taxon>
        <taxon>Desulfobulbales</taxon>
        <taxon>Desulfobulbaceae</taxon>
        <taxon>Desulfomarina</taxon>
    </lineage>
</organism>
<gene>
    <name evidence="1" type="ORF">DGMP_36690</name>
</gene>